<protein>
    <submittedName>
        <fullName evidence="2">Transcriptional regulator</fullName>
    </submittedName>
</protein>
<proteinExistence type="predicted"/>
<dbReference type="InterPro" id="IPR039554">
    <property type="entry name" value="HigA2-like_HTH"/>
</dbReference>
<comment type="caution">
    <text evidence="2">The sequence shown here is derived from an EMBL/GenBank/DDBJ whole genome shotgun (WGS) entry which is preliminary data.</text>
</comment>
<sequence length="103" mass="11526">MTETEQTFATAFDAIASSPEEAAHLLARSNLMDALQQHIKKQKWTQVEAAVQLGVTQPRISDLFRHKLSRFSLDHLVTMLARAGIGVDVRIKKTAKRKEKQAA</sequence>
<dbReference type="Proteomes" id="UP001156882">
    <property type="component" value="Unassembled WGS sequence"/>
</dbReference>
<dbReference type="Pfam" id="PF13744">
    <property type="entry name" value="HTH_37"/>
    <property type="match status" value="1"/>
</dbReference>
<name>A0ABQ6CIE5_9HYPH</name>
<dbReference type="InterPro" id="IPR010982">
    <property type="entry name" value="Lambda_DNA-bd_dom_sf"/>
</dbReference>
<gene>
    <name evidence="2" type="ORF">GCM10007874_31340</name>
</gene>
<keyword evidence="3" id="KW-1185">Reference proteome</keyword>
<evidence type="ECO:0000259" key="1">
    <source>
        <dbReference type="Pfam" id="PF13744"/>
    </source>
</evidence>
<dbReference type="Gene3D" id="1.10.260.40">
    <property type="entry name" value="lambda repressor-like DNA-binding domains"/>
    <property type="match status" value="1"/>
</dbReference>
<dbReference type="SUPFAM" id="SSF47413">
    <property type="entry name" value="lambda repressor-like DNA-binding domains"/>
    <property type="match status" value="1"/>
</dbReference>
<dbReference type="EMBL" id="BSPC01000027">
    <property type="protein sequence ID" value="GLS20117.1"/>
    <property type="molecule type" value="Genomic_DNA"/>
</dbReference>
<evidence type="ECO:0000313" key="2">
    <source>
        <dbReference type="EMBL" id="GLS20117.1"/>
    </source>
</evidence>
<dbReference type="InterPro" id="IPR001387">
    <property type="entry name" value="Cro/C1-type_HTH"/>
</dbReference>
<organism evidence="2 3">
    <name type="scientific">Labrys miyagiensis</name>
    <dbReference type="NCBI Taxonomy" id="346912"/>
    <lineage>
        <taxon>Bacteria</taxon>
        <taxon>Pseudomonadati</taxon>
        <taxon>Pseudomonadota</taxon>
        <taxon>Alphaproteobacteria</taxon>
        <taxon>Hyphomicrobiales</taxon>
        <taxon>Xanthobacteraceae</taxon>
        <taxon>Labrys</taxon>
    </lineage>
</organism>
<dbReference type="RefSeq" id="WP_284313214.1">
    <property type="nucleotide sequence ID" value="NZ_BSPC01000027.1"/>
</dbReference>
<accession>A0ABQ6CIE5</accession>
<dbReference type="CDD" id="cd00093">
    <property type="entry name" value="HTH_XRE"/>
    <property type="match status" value="1"/>
</dbReference>
<reference evidence="3" key="1">
    <citation type="journal article" date="2019" name="Int. J. Syst. Evol. Microbiol.">
        <title>The Global Catalogue of Microorganisms (GCM) 10K type strain sequencing project: providing services to taxonomists for standard genome sequencing and annotation.</title>
        <authorList>
            <consortium name="The Broad Institute Genomics Platform"/>
            <consortium name="The Broad Institute Genome Sequencing Center for Infectious Disease"/>
            <person name="Wu L."/>
            <person name="Ma J."/>
        </authorList>
    </citation>
    <scope>NUCLEOTIDE SEQUENCE [LARGE SCALE GENOMIC DNA]</scope>
    <source>
        <strain evidence="3">NBRC 101365</strain>
    </source>
</reference>
<evidence type="ECO:0000313" key="3">
    <source>
        <dbReference type="Proteomes" id="UP001156882"/>
    </source>
</evidence>
<feature type="domain" description="HigA2-like helix-turn-helix" evidence="1">
    <location>
        <begin position="18"/>
        <end position="92"/>
    </location>
</feature>